<dbReference type="Proteomes" id="UP001596484">
    <property type="component" value="Unassembled WGS sequence"/>
</dbReference>
<dbReference type="InterPro" id="IPR024344">
    <property type="entry name" value="MDMPI_metal-binding"/>
</dbReference>
<feature type="region of interest" description="Disordered" evidence="1">
    <location>
        <begin position="205"/>
        <end position="241"/>
    </location>
</feature>
<dbReference type="GO" id="GO:0016853">
    <property type="term" value="F:isomerase activity"/>
    <property type="evidence" value="ECO:0007669"/>
    <property type="project" value="UniProtKB-KW"/>
</dbReference>
<dbReference type="RefSeq" id="WP_378407669.1">
    <property type="nucleotide sequence ID" value="NZ_JBHTCS010000024.1"/>
</dbReference>
<dbReference type="SUPFAM" id="SSF109854">
    <property type="entry name" value="DinB/YfiT-like putative metalloenzymes"/>
    <property type="match status" value="1"/>
</dbReference>
<gene>
    <name evidence="3" type="ORF">ACFQS9_19435</name>
</gene>
<dbReference type="EMBL" id="JBHTCS010000024">
    <property type="protein sequence ID" value="MFC7450075.1"/>
    <property type="molecule type" value="Genomic_DNA"/>
</dbReference>
<organism evidence="3 4">
    <name type="scientific">Rhodococcus daqingensis</name>
    <dbReference type="NCBI Taxonomy" id="2479363"/>
    <lineage>
        <taxon>Bacteria</taxon>
        <taxon>Bacillati</taxon>
        <taxon>Actinomycetota</taxon>
        <taxon>Actinomycetes</taxon>
        <taxon>Mycobacteriales</taxon>
        <taxon>Nocardiaceae</taxon>
        <taxon>Rhodococcus</taxon>
    </lineage>
</organism>
<feature type="domain" description="Mycothiol-dependent maleylpyruvate isomerase metal-binding" evidence="2">
    <location>
        <begin position="12"/>
        <end position="101"/>
    </location>
</feature>
<reference evidence="4" key="1">
    <citation type="journal article" date="2019" name="Int. J. Syst. Evol. Microbiol.">
        <title>The Global Catalogue of Microorganisms (GCM) 10K type strain sequencing project: providing services to taxonomists for standard genome sequencing and annotation.</title>
        <authorList>
            <consortium name="The Broad Institute Genomics Platform"/>
            <consortium name="The Broad Institute Genome Sequencing Center for Infectious Disease"/>
            <person name="Wu L."/>
            <person name="Ma J."/>
        </authorList>
    </citation>
    <scope>NUCLEOTIDE SEQUENCE [LARGE SCALE GENOMIC DNA]</scope>
    <source>
        <strain evidence="4">ICMP 19430</strain>
    </source>
</reference>
<dbReference type="Pfam" id="PF11716">
    <property type="entry name" value="MDMPI_N"/>
    <property type="match status" value="1"/>
</dbReference>
<evidence type="ECO:0000256" key="1">
    <source>
        <dbReference type="SAM" id="MobiDB-lite"/>
    </source>
</evidence>
<sequence length="241" mass="26477">MDREQAWAAIGRQRRVLADLAADLTDDEWERPSLCAGWRVRDVVAHVALGPQTTLPQMIADTVRARGEFNRLVHDTAVRKAAEPTWELVTELREVADSRRRPPGVSYLDSLADVLVHTQDIAIPVGRSIAMPTDAAAAAAQRVWSFGFPHWARRRLRGLRLVATDTAWTRGEGIEVRGPIGALLLLLTGRTAALDALSGDGAAIVRTGTARSRRHDPPRTRPSDRSPSRSVPAPAPPREHR</sequence>
<dbReference type="InterPro" id="IPR034660">
    <property type="entry name" value="DinB/YfiT-like"/>
</dbReference>
<dbReference type="Gene3D" id="1.20.120.450">
    <property type="entry name" value="dinb family like domain"/>
    <property type="match status" value="1"/>
</dbReference>
<name>A0ABW2S1S7_9NOCA</name>
<comment type="caution">
    <text evidence="3">The sequence shown here is derived from an EMBL/GenBank/DDBJ whole genome shotgun (WGS) entry which is preliminary data.</text>
</comment>
<keyword evidence="4" id="KW-1185">Reference proteome</keyword>
<evidence type="ECO:0000313" key="3">
    <source>
        <dbReference type="EMBL" id="MFC7450075.1"/>
    </source>
</evidence>
<keyword evidence="3" id="KW-0413">Isomerase</keyword>
<protein>
    <submittedName>
        <fullName evidence="3">Maleylpyruvate isomerase family mycothiol-dependent enzyme</fullName>
    </submittedName>
</protein>
<accession>A0ABW2S1S7</accession>
<evidence type="ECO:0000259" key="2">
    <source>
        <dbReference type="Pfam" id="PF11716"/>
    </source>
</evidence>
<dbReference type="NCBIfam" id="TIGR03083">
    <property type="entry name" value="maleylpyruvate isomerase family mycothiol-dependent enzyme"/>
    <property type="match status" value="1"/>
</dbReference>
<evidence type="ECO:0000313" key="4">
    <source>
        <dbReference type="Proteomes" id="UP001596484"/>
    </source>
</evidence>
<feature type="compositionally biased region" description="Basic and acidic residues" evidence="1">
    <location>
        <begin position="215"/>
        <end position="227"/>
    </location>
</feature>
<proteinExistence type="predicted"/>
<dbReference type="InterPro" id="IPR017517">
    <property type="entry name" value="Maleyloyr_isom"/>
</dbReference>